<dbReference type="RefSeq" id="WP_323575981.1">
    <property type="nucleotide sequence ID" value="NZ_JAYGJQ010000001.1"/>
</dbReference>
<gene>
    <name evidence="1" type="ORF">SHI21_08765</name>
</gene>
<reference evidence="1 2" key="1">
    <citation type="submission" date="2023-11" db="EMBL/GenBank/DDBJ databases">
        <title>A Novel Polar Bacteriovorax (B. antarcticus) Isolated from the Biocrust in Antarctica.</title>
        <authorList>
            <person name="Mun W."/>
            <person name="Choi S.Y."/>
            <person name="Mitchell R.J."/>
        </authorList>
    </citation>
    <scope>NUCLEOTIDE SEQUENCE [LARGE SCALE GENOMIC DNA]</scope>
    <source>
        <strain evidence="1 2">PP10</strain>
    </source>
</reference>
<comment type="caution">
    <text evidence="1">The sequence shown here is derived from an EMBL/GenBank/DDBJ whole genome shotgun (WGS) entry which is preliminary data.</text>
</comment>
<evidence type="ECO:0000313" key="1">
    <source>
        <dbReference type="EMBL" id="MEA9356291.1"/>
    </source>
</evidence>
<proteinExistence type="predicted"/>
<protein>
    <submittedName>
        <fullName evidence="1">Uncharacterized protein</fullName>
    </submittedName>
</protein>
<sequence>MKKDDRLIVAQWNKLPLRFSDREVKDDAFVTNPFFDIDPKIENFKDKEPDNYGIRYFVSTPIDSQFQYNIDLYSGKLYRERAFCAQDDIWDNYSGDLLTPNFTQGFVPRVYDEAKQPQRMIVISNKEAIEPFKEQPQYFDLARVIGSVVVERCENFPCDQNEKWKASQILVGVSAREVQLNSLDTFTALKKKINWNYAKAMIANMNGYHKLGGRTHAAFRISKELNLKDTYAYFTKNSKKITNEEFAGLNTWRVGCMKLYDSIWDESEKIRTQPHGQAESFLKLFKEFYAKSSNEFYECQKLVRPANIVENHRRLWFFSYIQAFNLLEKNGFYYSCVDNAWAYNPRVDSSKYYVDQNKELARCRAKNFEKAFDQAINGMSLMRNQTNRQFRFIEYDNSHGGSHQKIYSWVFDKNQNFACKYDSKTPNQIPFEIFPQDVVWENFKQEENGVVR</sequence>
<dbReference type="EMBL" id="JAYGJQ010000001">
    <property type="protein sequence ID" value="MEA9356291.1"/>
    <property type="molecule type" value="Genomic_DNA"/>
</dbReference>
<dbReference type="Proteomes" id="UP001302274">
    <property type="component" value="Unassembled WGS sequence"/>
</dbReference>
<name>A0ABU5VTB1_9BACT</name>
<accession>A0ABU5VTB1</accession>
<evidence type="ECO:0000313" key="2">
    <source>
        <dbReference type="Proteomes" id="UP001302274"/>
    </source>
</evidence>
<keyword evidence="2" id="KW-1185">Reference proteome</keyword>
<organism evidence="1 2">
    <name type="scientific">Bacteriovorax antarcticus</name>
    <dbReference type="NCBI Taxonomy" id="3088717"/>
    <lineage>
        <taxon>Bacteria</taxon>
        <taxon>Pseudomonadati</taxon>
        <taxon>Bdellovibrionota</taxon>
        <taxon>Bacteriovoracia</taxon>
        <taxon>Bacteriovoracales</taxon>
        <taxon>Bacteriovoracaceae</taxon>
        <taxon>Bacteriovorax</taxon>
    </lineage>
</organism>